<organism evidence="1">
    <name type="scientific">Siphoviridae sp. ctB9N2</name>
    <dbReference type="NCBI Taxonomy" id="2826188"/>
    <lineage>
        <taxon>Viruses</taxon>
        <taxon>Duplodnaviria</taxon>
        <taxon>Heunggongvirae</taxon>
        <taxon>Uroviricota</taxon>
        <taxon>Caudoviricetes</taxon>
    </lineage>
</organism>
<accession>A0A8S5NH55</accession>
<protein>
    <submittedName>
        <fullName evidence="1">Uncharacterized protein</fullName>
    </submittedName>
</protein>
<proteinExistence type="predicted"/>
<dbReference type="EMBL" id="BK015161">
    <property type="protein sequence ID" value="DAD93536.1"/>
    <property type="molecule type" value="Genomic_DNA"/>
</dbReference>
<name>A0A8S5NH55_9CAUD</name>
<sequence>MLLAFAVTSRKTVSRMCRKMEVLLMTLREKLMHYTHDLDCGADLKQEAIAAIESIAQYMDEDELLHHSRPLALAYLALTEDASVPVVRCKDCKHLFGTLCTVCGLLSRKPKDFCSYGERKDGADAKR</sequence>
<reference evidence="1" key="1">
    <citation type="journal article" date="2021" name="Proc. Natl. Acad. Sci. U.S.A.">
        <title>A Catalog of Tens of Thousands of Viruses from Human Metagenomes Reveals Hidden Associations with Chronic Diseases.</title>
        <authorList>
            <person name="Tisza M.J."/>
            <person name="Buck C.B."/>
        </authorList>
    </citation>
    <scope>NUCLEOTIDE SEQUENCE</scope>
    <source>
        <strain evidence="1">CtB9N2</strain>
    </source>
</reference>
<evidence type="ECO:0000313" key="1">
    <source>
        <dbReference type="EMBL" id="DAD93536.1"/>
    </source>
</evidence>